<dbReference type="Gene3D" id="1.20.1060.10">
    <property type="entry name" value="Taq DNA Polymerase, Chain T, domain 4"/>
    <property type="match status" value="1"/>
</dbReference>
<evidence type="ECO:0000256" key="4">
    <source>
        <dbReference type="ARBA" id="ARBA00022695"/>
    </source>
</evidence>
<sequence>MSKNQLVLIDGHALAYRMFFALPLEAFTTKSGEPTNATYGFLRTVIEWILADMPPKYFAVSFDLGKTFRDELFADYKGTREKMPDELRLQIGRIKEVIQTLNIPILELEGFEADDVLGTIARQAKPLGVPVHIITGDRDLLQLVDENTRVELPTRGGKPPDVFDETAVINYFNVRPDQVVDWKALVGDSSDNIPGVRGVGAKTAAKLLNQYETLDEIYANVESIKGAMGKKVAAGKESAYLSQKLARIVTDAPITLDLEACIAHDFDPVPVIEIFRELEFRTLTNILRERLGDKAEMGEVEPQGEPTETIIVQTQAQLDDLVKKLNAASLIAFDVETTGLDKQTAELVGVCLAVSPPVAYYIPVGHLANETQSDKGQMSLFAGEPELAEGQLPLQTVLDALRPAFTNPKIGKVAHNAKYDFTILDRYGLRTAPISFDTMIAEWLTDPATKHKGLKDLSRHRLGIEMTEIKSLIGKGKTQKTFAEVPIEDAAPYGAADADMTLRLVPLLQKEIEEKELTRILDLEMPLIPVLSAMEQEGIGLDVPFFRQMSQELAVRLRQLEAKIHEIAGEPFNINSTQQMSDILFGKLGYPVEHLKKTRSGFYSTAASVLESLKATEQEKKTGMITAILEYRGLGKLKSTYVDALPELVNKQDGRIHTSFNQTGAITGRIASSNPNLQNIPIRSEVGQQIRRGFVARPGHIFLAADYSQVELRILAHVSQDEALLEAFHQNQDIHSTTAAAVYGIDLADVTYNQRRFAKAVNFGLIYGMGAFRLARDSELTLAEAENYIKDYFARFPGIQKYLDETKQHARENGYVETLLGRRRYFPVFNNRSSGGSNVQARLRAEREAINHPIQGTAADIVKIAMLRLHDKLKESYKAKMLLQVHDELLLELPEAELDDIRELVVETMSGAFSLDVSLKVDASTGRNWLELKD</sequence>
<dbReference type="NCBIfam" id="NF004397">
    <property type="entry name" value="PRK05755.1"/>
    <property type="match status" value="1"/>
</dbReference>
<keyword evidence="3 17" id="KW-0808">Transferase</keyword>
<organism evidence="17">
    <name type="scientific">hydrothermal vent metagenome</name>
    <dbReference type="NCBI Taxonomy" id="652676"/>
    <lineage>
        <taxon>unclassified sequences</taxon>
        <taxon>metagenomes</taxon>
        <taxon>ecological metagenomes</taxon>
    </lineage>
</organism>
<dbReference type="AlphaFoldDB" id="A0A3B0UX59"/>
<dbReference type="SMART" id="SM00474">
    <property type="entry name" value="35EXOc"/>
    <property type="match status" value="1"/>
</dbReference>
<dbReference type="CDD" id="cd08637">
    <property type="entry name" value="DNA_pol_A_pol_I_C"/>
    <property type="match status" value="1"/>
</dbReference>
<dbReference type="InterPro" id="IPR020045">
    <property type="entry name" value="DNA_polI_H3TH"/>
</dbReference>
<keyword evidence="6" id="KW-0540">Nuclease</keyword>
<dbReference type="Gene3D" id="3.30.70.370">
    <property type="match status" value="1"/>
</dbReference>
<keyword evidence="9" id="KW-0269">Exonuclease</keyword>
<dbReference type="Pfam" id="PF01367">
    <property type="entry name" value="5_3_exonuc"/>
    <property type="match status" value="1"/>
</dbReference>
<feature type="domain" description="5'-3' exonuclease" evidence="15">
    <location>
        <begin position="2"/>
        <end position="264"/>
    </location>
</feature>
<dbReference type="InterPro" id="IPR019760">
    <property type="entry name" value="DNA-dir_DNA_pol_A_CS"/>
</dbReference>
<dbReference type="SUPFAM" id="SSF53098">
    <property type="entry name" value="Ribonuclease H-like"/>
    <property type="match status" value="1"/>
</dbReference>
<dbReference type="InterPro" id="IPR001098">
    <property type="entry name" value="DNA-dir_DNA_pol_A_palm_dom"/>
</dbReference>
<dbReference type="Pfam" id="PF02739">
    <property type="entry name" value="5_3_exonuc_N"/>
    <property type="match status" value="1"/>
</dbReference>
<name>A0A3B0UX59_9ZZZZ</name>
<dbReference type="InterPro" id="IPR036279">
    <property type="entry name" value="5-3_exonuclease_C_sf"/>
</dbReference>
<dbReference type="SUPFAM" id="SSF47807">
    <property type="entry name" value="5' to 3' exonuclease, C-terminal subdomain"/>
    <property type="match status" value="1"/>
</dbReference>
<dbReference type="GO" id="GO:0008408">
    <property type="term" value="F:3'-5' exonuclease activity"/>
    <property type="evidence" value="ECO:0007669"/>
    <property type="project" value="InterPro"/>
</dbReference>
<dbReference type="GO" id="GO:0006302">
    <property type="term" value="P:double-strand break repair"/>
    <property type="evidence" value="ECO:0007669"/>
    <property type="project" value="TreeGrafter"/>
</dbReference>
<dbReference type="SMART" id="SM00475">
    <property type="entry name" value="53EXOc"/>
    <property type="match status" value="1"/>
</dbReference>
<dbReference type="Pfam" id="PF00476">
    <property type="entry name" value="DNA_pol_A"/>
    <property type="match status" value="1"/>
</dbReference>
<evidence type="ECO:0000256" key="5">
    <source>
        <dbReference type="ARBA" id="ARBA00022705"/>
    </source>
</evidence>
<keyword evidence="8" id="KW-0378">Hydrolase</keyword>
<keyword evidence="10" id="KW-0239">DNA-directed DNA polymerase</keyword>
<comment type="catalytic activity">
    <reaction evidence="13">
        <text>DNA(n) + a 2'-deoxyribonucleoside 5'-triphosphate = DNA(n+1) + diphosphate</text>
        <dbReference type="Rhea" id="RHEA:22508"/>
        <dbReference type="Rhea" id="RHEA-COMP:17339"/>
        <dbReference type="Rhea" id="RHEA-COMP:17340"/>
        <dbReference type="ChEBI" id="CHEBI:33019"/>
        <dbReference type="ChEBI" id="CHEBI:61560"/>
        <dbReference type="ChEBI" id="CHEBI:173112"/>
        <dbReference type="EC" id="2.7.7.7"/>
    </reaction>
</comment>
<evidence type="ECO:0000256" key="12">
    <source>
        <dbReference type="ARBA" id="ARBA00023204"/>
    </source>
</evidence>
<dbReference type="SUPFAM" id="SSF56672">
    <property type="entry name" value="DNA/RNA polymerases"/>
    <property type="match status" value="1"/>
</dbReference>
<dbReference type="GO" id="GO:0003887">
    <property type="term" value="F:DNA-directed DNA polymerase activity"/>
    <property type="evidence" value="ECO:0007669"/>
    <property type="project" value="UniProtKB-KW"/>
</dbReference>
<keyword evidence="5" id="KW-0235">DNA replication</keyword>
<evidence type="ECO:0000256" key="6">
    <source>
        <dbReference type="ARBA" id="ARBA00022722"/>
    </source>
</evidence>
<dbReference type="InterPro" id="IPR043502">
    <property type="entry name" value="DNA/RNA_pol_sf"/>
</dbReference>
<evidence type="ECO:0000259" key="14">
    <source>
        <dbReference type="SMART" id="SM00474"/>
    </source>
</evidence>
<feature type="domain" description="3'-5' exonuclease" evidence="14">
    <location>
        <begin position="309"/>
        <end position="513"/>
    </location>
</feature>
<comment type="similarity">
    <text evidence="1">Belongs to the DNA polymerase type-A family.</text>
</comment>
<evidence type="ECO:0000256" key="11">
    <source>
        <dbReference type="ARBA" id="ARBA00023125"/>
    </source>
</evidence>
<keyword evidence="4 17" id="KW-0548">Nucleotidyltransferase</keyword>
<dbReference type="PANTHER" id="PTHR10133">
    <property type="entry name" value="DNA POLYMERASE I"/>
    <property type="match status" value="1"/>
</dbReference>
<dbReference type="SMART" id="SM00482">
    <property type="entry name" value="POLAc"/>
    <property type="match status" value="1"/>
</dbReference>
<dbReference type="InterPro" id="IPR008918">
    <property type="entry name" value="HhH2"/>
</dbReference>
<dbReference type="PRINTS" id="PR00868">
    <property type="entry name" value="DNAPOLI"/>
</dbReference>
<evidence type="ECO:0000256" key="1">
    <source>
        <dbReference type="ARBA" id="ARBA00007705"/>
    </source>
</evidence>
<dbReference type="FunFam" id="1.10.150.20:FF:000003">
    <property type="entry name" value="DNA polymerase I"/>
    <property type="match status" value="1"/>
</dbReference>
<evidence type="ECO:0000256" key="7">
    <source>
        <dbReference type="ARBA" id="ARBA00022763"/>
    </source>
</evidence>
<dbReference type="CDD" id="cd09898">
    <property type="entry name" value="H3TH_53EXO"/>
    <property type="match status" value="1"/>
</dbReference>
<dbReference type="Gene3D" id="3.30.420.10">
    <property type="entry name" value="Ribonuclease H-like superfamily/Ribonuclease H"/>
    <property type="match status" value="1"/>
</dbReference>
<evidence type="ECO:0000256" key="8">
    <source>
        <dbReference type="ARBA" id="ARBA00022801"/>
    </source>
</evidence>
<keyword evidence="11" id="KW-0238">DNA-binding</keyword>
<proteinExistence type="inferred from homology"/>
<dbReference type="InterPro" id="IPR002562">
    <property type="entry name" value="3'-5'_exonuclease_dom"/>
</dbReference>
<evidence type="ECO:0000256" key="9">
    <source>
        <dbReference type="ARBA" id="ARBA00022839"/>
    </source>
</evidence>
<dbReference type="PROSITE" id="PS00447">
    <property type="entry name" value="DNA_POLYMERASE_A"/>
    <property type="match status" value="1"/>
</dbReference>
<dbReference type="Gene3D" id="1.10.150.20">
    <property type="entry name" value="5' to 3' exonuclease, C-terminal subdomain"/>
    <property type="match status" value="2"/>
</dbReference>
<dbReference type="GO" id="GO:0006261">
    <property type="term" value="P:DNA-templated DNA replication"/>
    <property type="evidence" value="ECO:0007669"/>
    <property type="project" value="InterPro"/>
</dbReference>
<evidence type="ECO:0000259" key="16">
    <source>
        <dbReference type="SMART" id="SM00482"/>
    </source>
</evidence>
<dbReference type="Pfam" id="PF01612">
    <property type="entry name" value="DNA_pol_A_exo1"/>
    <property type="match status" value="1"/>
</dbReference>
<evidence type="ECO:0000256" key="2">
    <source>
        <dbReference type="ARBA" id="ARBA00012417"/>
    </source>
</evidence>
<dbReference type="SUPFAM" id="SSF88723">
    <property type="entry name" value="PIN domain-like"/>
    <property type="match status" value="1"/>
</dbReference>
<dbReference type="EC" id="2.7.7.7" evidence="2"/>
<dbReference type="GO" id="GO:0003677">
    <property type="term" value="F:DNA binding"/>
    <property type="evidence" value="ECO:0007669"/>
    <property type="project" value="UniProtKB-KW"/>
</dbReference>
<dbReference type="GO" id="GO:0008409">
    <property type="term" value="F:5'-3' exonuclease activity"/>
    <property type="evidence" value="ECO:0007669"/>
    <property type="project" value="InterPro"/>
</dbReference>
<dbReference type="CDD" id="cd09859">
    <property type="entry name" value="PIN_53EXO"/>
    <property type="match status" value="1"/>
</dbReference>
<dbReference type="PANTHER" id="PTHR10133:SF27">
    <property type="entry name" value="DNA POLYMERASE NU"/>
    <property type="match status" value="1"/>
</dbReference>
<dbReference type="InterPro" id="IPR002298">
    <property type="entry name" value="DNA_polymerase_A"/>
</dbReference>
<dbReference type="FunFam" id="1.20.1060.10:FF:000001">
    <property type="entry name" value="DNA polymerase I"/>
    <property type="match status" value="1"/>
</dbReference>
<protein>
    <recommendedName>
        <fullName evidence="2">DNA-directed DNA polymerase</fullName>
        <ecNumber evidence="2">2.7.7.7</ecNumber>
    </recommendedName>
</protein>
<dbReference type="InterPro" id="IPR029060">
    <property type="entry name" value="PIN-like_dom_sf"/>
</dbReference>
<dbReference type="Gene3D" id="3.40.50.1010">
    <property type="entry name" value="5'-nuclease"/>
    <property type="match status" value="1"/>
</dbReference>
<dbReference type="NCBIfam" id="TIGR00593">
    <property type="entry name" value="pola"/>
    <property type="match status" value="1"/>
</dbReference>
<feature type="domain" description="DNA-directed DNA polymerase family A palm" evidence="16">
    <location>
        <begin position="687"/>
        <end position="897"/>
    </location>
</feature>
<dbReference type="SMART" id="SM00279">
    <property type="entry name" value="HhH2"/>
    <property type="match status" value="1"/>
</dbReference>
<evidence type="ECO:0000256" key="13">
    <source>
        <dbReference type="ARBA" id="ARBA00049244"/>
    </source>
</evidence>
<evidence type="ECO:0000256" key="3">
    <source>
        <dbReference type="ARBA" id="ARBA00022679"/>
    </source>
</evidence>
<evidence type="ECO:0000256" key="10">
    <source>
        <dbReference type="ARBA" id="ARBA00022932"/>
    </source>
</evidence>
<dbReference type="EMBL" id="UOEU01000143">
    <property type="protein sequence ID" value="VAW31042.1"/>
    <property type="molecule type" value="Genomic_DNA"/>
</dbReference>
<keyword evidence="12" id="KW-0234">DNA repair</keyword>
<evidence type="ECO:0000313" key="17">
    <source>
        <dbReference type="EMBL" id="VAW31042.1"/>
    </source>
</evidence>
<dbReference type="InterPro" id="IPR002421">
    <property type="entry name" value="5-3_exonuclease"/>
</dbReference>
<dbReference type="CDD" id="cd06139">
    <property type="entry name" value="DNA_polA_I_Ecoli_like_exo"/>
    <property type="match status" value="1"/>
</dbReference>
<accession>A0A3B0UX59</accession>
<dbReference type="InterPro" id="IPR012337">
    <property type="entry name" value="RNaseH-like_sf"/>
</dbReference>
<dbReference type="InterPro" id="IPR036397">
    <property type="entry name" value="RNaseH_sf"/>
</dbReference>
<gene>
    <name evidence="17" type="ORF">MNBD_CHLOROFLEXI01-4413</name>
</gene>
<reference evidence="17" key="1">
    <citation type="submission" date="2018-06" db="EMBL/GenBank/DDBJ databases">
        <authorList>
            <person name="Zhirakovskaya E."/>
        </authorList>
    </citation>
    <scope>NUCLEOTIDE SEQUENCE</scope>
</reference>
<evidence type="ECO:0000259" key="15">
    <source>
        <dbReference type="SMART" id="SM00475"/>
    </source>
</evidence>
<keyword evidence="7" id="KW-0227">DNA damage</keyword>
<dbReference type="FunFam" id="1.10.150.20:FF:000002">
    <property type="entry name" value="DNA polymerase I"/>
    <property type="match status" value="1"/>
</dbReference>
<dbReference type="InterPro" id="IPR018320">
    <property type="entry name" value="DNA_polymerase_1"/>
</dbReference>
<dbReference type="InterPro" id="IPR020046">
    <property type="entry name" value="5-3_exonucl_a-hlix_arch_N"/>
</dbReference>